<dbReference type="EMBL" id="CP134146">
    <property type="protein sequence ID" value="WNC68952.1"/>
    <property type="molecule type" value="Genomic_DNA"/>
</dbReference>
<sequence>MSNNNIDNNSTFDEKLANLYQKRKVEHKPSEQLNTKLSDILHRETDNQLSLREKYNRFNFFKTAALMVISAIAIIPLFALLQEQVSKINTPSTIVSHEIEIYHSEEKTQVQSALPERQISSKPEVVFYMVTADNEQQKLHQFNQQIELFLASNHNKLNKQQRSLYANSVSKGKLIKQKDMWFIEFCGENMQLLAMDLIEESLLADPLLDETREGSFFDVYSNPTGVIAMLENDNESQCN</sequence>
<keyword evidence="3" id="KW-1185">Reference proteome</keyword>
<organism evidence="2 3">
    <name type="scientific">Thalassotalea nanhaiensis</name>
    <dbReference type="NCBI Taxonomy" id="3065648"/>
    <lineage>
        <taxon>Bacteria</taxon>
        <taxon>Pseudomonadati</taxon>
        <taxon>Pseudomonadota</taxon>
        <taxon>Gammaproteobacteria</taxon>
        <taxon>Alteromonadales</taxon>
        <taxon>Colwelliaceae</taxon>
        <taxon>Thalassotalea</taxon>
    </lineage>
</organism>
<evidence type="ECO:0000313" key="3">
    <source>
        <dbReference type="Proteomes" id="UP001248581"/>
    </source>
</evidence>
<feature type="transmembrane region" description="Helical" evidence="1">
    <location>
        <begin position="60"/>
        <end position="81"/>
    </location>
</feature>
<dbReference type="Proteomes" id="UP001248581">
    <property type="component" value="Chromosome"/>
</dbReference>
<keyword evidence="1" id="KW-1133">Transmembrane helix</keyword>
<gene>
    <name evidence="2" type="ORF">RI845_02070</name>
</gene>
<name>A0ABY9TJN8_9GAMM</name>
<evidence type="ECO:0000256" key="1">
    <source>
        <dbReference type="SAM" id="Phobius"/>
    </source>
</evidence>
<keyword evidence="1" id="KW-0472">Membrane</keyword>
<protein>
    <submittedName>
        <fullName evidence="2">Uncharacterized protein</fullName>
    </submittedName>
</protein>
<keyword evidence="1" id="KW-0812">Transmembrane</keyword>
<proteinExistence type="predicted"/>
<evidence type="ECO:0000313" key="2">
    <source>
        <dbReference type="EMBL" id="WNC68952.1"/>
    </source>
</evidence>
<accession>A0ABY9TJN8</accession>
<dbReference type="RefSeq" id="WP_348388106.1">
    <property type="nucleotide sequence ID" value="NZ_CP134146.1"/>
</dbReference>
<reference evidence="3" key="1">
    <citation type="submission" date="2023-09" db="EMBL/GenBank/DDBJ databases">
        <authorList>
            <person name="Li S."/>
            <person name="Li X."/>
            <person name="Zhang C."/>
            <person name="Zhao Z."/>
        </authorList>
    </citation>
    <scope>NUCLEOTIDE SEQUENCE [LARGE SCALE GENOMIC DNA]</scope>
    <source>
        <strain evidence="3">SQ345</strain>
    </source>
</reference>